<evidence type="ECO:0000256" key="1">
    <source>
        <dbReference type="ARBA" id="ARBA00000085"/>
    </source>
</evidence>
<dbReference type="Pfam" id="PF14827">
    <property type="entry name" value="dCache_3"/>
    <property type="match status" value="1"/>
</dbReference>
<evidence type="ECO:0000256" key="4">
    <source>
        <dbReference type="ARBA" id="ARBA00022679"/>
    </source>
</evidence>
<dbReference type="PROSITE" id="PS50113">
    <property type="entry name" value="PAC"/>
    <property type="match status" value="1"/>
</dbReference>
<feature type="non-terminal residue" evidence="12">
    <location>
        <position position="1"/>
    </location>
</feature>
<keyword evidence="4" id="KW-0808">Transferase</keyword>
<evidence type="ECO:0000256" key="5">
    <source>
        <dbReference type="ARBA" id="ARBA00022741"/>
    </source>
</evidence>
<dbReference type="SUPFAM" id="SSF55874">
    <property type="entry name" value="ATPase domain of HSP90 chaperone/DNA topoisomerase II/histidine kinase"/>
    <property type="match status" value="1"/>
</dbReference>
<evidence type="ECO:0000256" key="7">
    <source>
        <dbReference type="ARBA" id="ARBA00022840"/>
    </source>
</evidence>
<name>A0A7V5H325_CALAY</name>
<keyword evidence="9" id="KW-0812">Transmembrane</keyword>
<keyword evidence="8" id="KW-0902">Two-component regulatory system</keyword>
<dbReference type="InterPro" id="IPR035965">
    <property type="entry name" value="PAS-like_dom_sf"/>
</dbReference>
<dbReference type="InterPro" id="IPR036097">
    <property type="entry name" value="HisK_dim/P_sf"/>
</dbReference>
<dbReference type="SMART" id="SM00387">
    <property type="entry name" value="HATPase_c"/>
    <property type="match status" value="1"/>
</dbReference>
<evidence type="ECO:0000259" key="11">
    <source>
        <dbReference type="PROSITE" id="PS50113"/>
    </source>
</evidence>
<evidence type="ECO:0000256" key="9">
    <source>
        <dbReference type="SAM" id="Phobius"/>
    </source>
</evidence>
<keyword evidence="6" id="KW-0418">Kinase</keyword>
<evidence type="ECO:0000313" key="12">
    <source>
        <dbReference type="EMBL" id="HHE54936.1"/>
    </source>
</evidence>
<dbReference type="PANTHER" id="PTHR43065">
    <property type="entry name" value="SENSOR HISTIDINE KINASE"/>
    <property type="match status" value="1"/>
</dbReference>
<dbReference type="SMART" id="SM00388">
    <property type="entry name" value="HisKA"/>
    <property type="match status" value="1"/>
</dbReference>
<dbReference type="Pfam" id="PF00512">
    <property type="entry name" value="HisKA"/>
    <property type="match status" value="1"/>
</dbReference>
<keyword evidence="9" id="KW-0472">Membrane</keyword>
<reference evidence="12" key="1">
    <citation type="journal article" date="2020" name="mSystems">
        <title>Genome- and Community-Level Interaction Insights into Carbon Utilization and Element Cycling Functions of Hydrothermarchaeota in Hydrothermal Sediment.</title>
        <authorList>
            <person name="Zhou Z."/>
            <person name="Liu Y."/>
            <person name="Xu W."/>
            <person name="Pan J."/>
            <person name="Luo Z.H."/>
            <person name="Li M."/>
        </authorList>
    </citation>
    <scope>NUCLEOTIDE SEQUENCE [LARGE SCALE GENOMIC DNA]</scope>
    <source>
        <strain evidence="12">HyVt-76</strain>
    </source>
</reference>
<dbReference type="InterPro" id="IPR036890">
    <property type="entry name" value="HATPase_C_sf"/>
</dbReference>
<dbReference type="SUPFAM" id="SSF47384">
    <property type="entry name" value="Homodimeric domain of signal transducing histidine kinase"/>
    <property type="match status" value="1"/>
</dbReference>
<dbReference type="Gene3D" id="3.30.450.20">
    <property type="entry name" value="PAS domain"/>
    <property type="match status" value="1"/>
</dbReference>
<dbReference type="Gene3D" id="1.10.287.130">
    <property type="match status" value="1"/>
</dbReference>
<dbReference type="PROSITE" id="PS50109">
    <property type="entry name" value="HIS_KIN"/>
    <property type="match status" value="1"/>
</dbReference>
<keyword evidence="5" id="KW-0547">Nucleotide-binding</keyword>
<dbReference type="InterPro" id="IPR005467">
    <property type="entry name" value="His_kinase_dom"/>
</dbReference>
<dbReference type="InterPro" id="IPR000700">
    <property type="entry name" value="PAS-assoc_C"/>
</dbReference>
<dbReference type="Pfam" id="PF02518">
    <property type="entry name" value="HATPase_c"/>
    <property type="match status" value="1"/>
</dbReference>
<dbReference type="InterPro" id="IPR003594">
    <property type="entry name" value="HATPase_dom"/>
</dbReference>
<keyword evidence="7" id="KW-0067">ATP-binding</keyword>
<evidence type="ECO:0000256" key="2">
    <source>
        <dbReference type="ARBA" id="ARBA00012438"/>
    </source>
</evidence>
<feature type="domain" description="PAC" evidence="11">
    <location>
        <begin position="379"/>
        <end position="432"/>
    </location>
</feature>
<comment type="catalytic activity">
    <reaction evidence="1">
        <text>ATP + protein L-histidine = ADP + protein N-phospho-L-histidine.</text>
        <dbReference type="EC" id="2.7.13.3"/>
    </reaction>
</comment>
<keyword evidence="3" id="KW-0597">Phosphoprotein</keyword>
<dbReference type="InterPro" id="IPR000014">
    <property type="entry name" value="PAS"/>
</dbReference>
<dbReference type="CDD" id="cd00082">
    <property type="entry name" value="HisKA"/>
    <property type="match status" value="1"/>
</dbReference>
<dbReference type="InterPro" id="IPR004358">
    <property type="entry name" value="Sig_transdc_His_kin-like_C"/>
</dbReference>
<proteinExistence type="predicted"/>
<dbReference type="EMBL" id="DRTD01000303">
    <property type="protein sequence ID" value="HHE54936.1"/>
    <property type="molecule type" value="Genomic_DNA"/>
</dbReference>
<dbReference type="Proteomes" id="UP000886111">
    <property type="component" value="Unassembled WGS sequence"/>
</dbReference>
<dbReference type="Gene3D" id="3.30.565.10">
    <property type="entry name" value="Histidine kinase-like ATPase, C-terminal domain"/>
    <property type="match status" value="1"/>
</dbReference>
<evidence type="ECO:0000256" key="3">
    <source>
        <dbReference type="ARBA" id="ARBA00022553"/>
    </source>
</evidence>
<evidence type="ECO:0000256" key="8">
    <source>
        <dbReference type="ARBA" id="ARBA00023012"/>
    </source>
</evidence>
<comment type="caution">
    <text evidence="12">The sequence shown here is derived from an EMBL/GenBank/DDBJ whole genome shotgun (WGS) entry which is preliminary data.</text>
</comment>
<dbReference type="CDD" id="cd00075">
    <property type="entry name" value="HATPase"/>
    <property type="match status" value="1"/>
</dbReference>
<evidence type="ECO:0000256" key="6">
    <source>
        <dbReference type="ARBA" id="ARBA00022777"/>
    </source>
</evidence>
<dbReference type="GO" id="GO:0005524">
    <property type="term" value="F:ATP binding"/>
    <property type="evidence" value="ECO:0007669"/>
    <property type="project" value="UniProtKB-KW"/>
</dbReference>
<dbReference type="InterPro" id="IPR003661">
    <property type="entry name" value="HisK_dim/P_dom"/>
</dbReference>
<dbReference type="PANTHER" id="PTHR43065:SF10">
    <property type="entry name" value="PEROXIDE STRESS-ACTIVATED HISTIDINE KINASE MAK3"/>
    <property type="match status" value="1"/>
</dbReference>
<dbReference type="AlphaFoldDB" id="A0A7V5H325"/>
<sequence>RYLFLLYLLVAFLLMANAVFEMQQSKQELLELMKNQSEATLHSVVMSSENLIKNNHQTQQIIEYHLARMLRLFNILSEKFNDNLINQILNEADLDGLFFIDSTYTPFLIAGKFKNLSLEQLNKLFNKAFELRAISGDTVFWQETLATGQDTVLHQLGCSFLPDGKILMLMGKSNMATASTITQADFGTLIRDLAAQVPNIIFLALQDSSGLIAAAGQLEFLDRPVKQTILQSGQPAFKILDFDSISIFEAESPFFYQGKNIGLFRLGLSTEALENINQRIYQRLMVLSLILIGVALLILTFAFIRQRYDILHKQYMVIETYSSNIIENVSDAIIVFDLIKGIKIFNKSAEQLFKKKRQEVLEKSLAECGCPFFENLSETFEQIQEIEITSGNELKSVLVSHSSFKDSDGQENRILVLRDITRQKQLEERMKRQEQLTAIGQLAAGVAHEIRNPLNSISTIVQQLQRDFKPLEDQELYTQLTDIVYHEVKRINQKINEFLRFSRPEPVRPGHFILSEWLQSIIAQYRPTFNEHRIEFELTTDWDGKVFWDASQMRDALSNLIQNALDAMPNGGQLAISVQKEGGKIILSVKDSGQGIPSELKDKIFNLYFTTKPNGTGIGLSLVQRIVFEHDGFIKLESEPGFGTIFKIILPQEIEKR</sequence>
<dbReference type="NCBIfam" id="TIGR00229">
    <property type="entry name" value="sensory_box"/>
    <property type="match status" value="1"/>
</dbReference>
<organism evidence="12">
    <name type="scientific">Caldithrix abyssi</name>
    <dbReference type="NCBI Taxonomy" id="187145"/>
    <lineage>
        <taxon>Bacteria</taxon>
        <taxon>Pseudomonadati</taxon>
        <taxon>Calditrichota</taxon>
        <taxon>Calditrichia</taxon>
        <taxon>Calditrichales</taxon>
        <taxon>Calditrichaceae</taxon>
        <taxon>Caldithrix</taxon>
    </lineage>
</organism>
<dbReference type="SUPFAM" id="SSF55785">
    <property type="entry name" value="PYP-like sensor domain (PAS domain)"/>
    <property type="match status" value="1"/>
</dbReference>
<dbReference type="EC" id="2.7.13.3" evidence="2"/>
<accession>A0A7V5H325</accession>
<dbReference type="PRINTS" id="PR00344">
    <property type="entry name" value="BCTRLSENSOR"/>
</dbReference>
<dbReference type="InterPro" id="IPR029150">
    <property type="entry name" value="dCache_3"/>
</dbReference>
<gene>
    <name evidence="12" type="ORF">ENL21_04085</name>
</gene>
<protein>
    <recommendedName>
        <fullName evidence="2">histidine kinase</fullName>
        <ecNumber evidence="2">2.7.13.3</ecNumber>
    </recommendedName>
</protein>
<dbReference type="GO" id="GO:0000155">
    <property type="term" value="F:phosphorelay sensor kinase activity"/>
    <property type="evidence" value="ECO:0007669"/>
    <property type="project" value="InterPro"/>
</dbReference>
<keyword evidence="9" id="KW-1133">Transmembrane helix</keyword>
<feature type="transmembrane region" description="Helical" evidence="9">
    <location>
        <begin position="284"/>
        <end position="304"/>
    </location>
</feature>
<evidence type="ECO:0000259" key="10">
    <source>
        <dbReference type="PROSITE" id="PS50109"/>
    </source>
</evidence>
<feature type="domain" description="Histidine kinase" evidence="10">
    <location>
        <begin position="445"/>
        <end position="654"/>
    </location>
</feature>